<name>A0A512IX63_9HYPH</name>
<feature type="region of interest" description="Disordered" evidence="1">
    <location>
        <begin position="33"/>
        <end position="93"/>
    </location>
</feature>
<dbReference type="EMBL" id="BJZU01000004">
    <property type="protein sequence ID" value="GEP02310.1"/>
    <property type="molecule type" value="Genomic_DNA"/>
</dbReference>
<feature type="compositionally biased region" description="Polar residues" evidence="1">
    <location>
        <begin position="49"/>
        <end position="61"/>
    </location>
</feature>
<dbReference type="EMBL" id="BSPK01000117">
    <property type="protein sequence ID" value="GLS67689.1"/>
    <property type="molecule type" value="Genomic_DNA"/>
</dbReference>
<dbReference type="AlphaFoldDB" id="A0A512IX63"/>
<keyword evidence="5" id="KW-1185">Reference proteome</keyword>
<reference evidence="3" key="1">
    <citation type="journal article" date="2014" name="Int. J. Syst. Evol. Microbiol.">
        <title>Complete genome of a new Firmicutes species belonging to the dominant human colonic microbiota ('Ruminococcus bicirculans') reveals two chromosomes and a selective capacity to utilize plant glucans.</title>
        <authorList>
            <consortium name="NISC Comparative Sequencing Program"/>
            <person name="Wegmann U."/>
            <person name="Louis P."/>
            <person name="Goesmann A."/>
            <person name="Henrissat B."/>
            <person name="Duncan S.H."/>
            <person name="Flint H.J."/>
        </authorList>
    </citation>
    <scope>NUCLEOTIDE SEQUENCE</scope>
    <source>
        <strain evidence="3">NBRC 107715</strain>
    </source>
</reference>
<evidence type="ECO:0000313" key="4">
    <source>
        <dbReference type="Proteomes" id="UP000321960"/>
    </source>
</evidence>
<proteinExistence type="predicted"/>
<dbReference type="Proteomes" id="UP000321960">
    <property type="component" value="Unassembled WGS sequence"/>
</dbReference>
<reference evidence="2 4" key="3">
    <citation type="submission" date="2019-07" db="EMBL/GenBank/DDBJ databases">
        <title>Whole genome shotgun sequence of Methylobacterium oxalidis NBRC 107715.</title>
        <authorList>
            <person name="Hosoyama A."/>
            <person name="Uohara A."/>
            <person name="Ohji S."/>
            <person name="Ichikawa N."/>
        </authorList>
    </citation>
    <scope>NUCLEOTIDE SEQUENCE [LARGE SCALE GENOMIC DNA]</scope>
    <source>
        <strain evidence="2 4">NBRC 107715</strain>
    </source>
</reference>
<comment type="caution">
    <text evidence="2">The sequence shown here is derived from an EMBL/GenBank/DDBJ whole genome shotgun (WGS) entry which is preliminary data.</text>
</comment>
<reference evidence="3" key="4">
    <citation type="submission" date="2023-01" db="EMBL/GenBank/DDBJ databases">
        <title>Draft genome sequence of Methylobacterium oxalidis strain NBRC 107715.</title>
        <authorList>
            <person name="Sun Q."/>
            <person name="Mori K."/>
        </authorList>
    </citation>
    <scope>NUCLEOTIDE SEQUENCE</scope>
    <source>
        <strain evidence="3">NBRC 107715</strain>
    </source>
</reference>
<gene>
    <name evidence="3" type="ORF">GCM10007888_60740</name>
    <name evidence="2" type="ORF">MOX02_03480</name>
</gene>
<evidence type="ECO:0000313" key="2">
    <source>
        <dbReference type="EMBL" id="GEP02310.1"/>
    </source>
</evidence>
<evidence type="ECO:0000313" key="3">
    <source>
        <dbReference type="EMBL" id="GLS67689.1"/>
    </source>
</evidence>
<dbReference type="Proteomes" id="UP001156856">
    <property type="component" value="Unassembled WGS sequence"/>
</dbReference>
<feature type="compositionally biased region" description="Basic and acidic residues" evidence="1">
    <location>
        <begin position="62"/>
        <end position="91"/>
    </location>
</feature>
<evidence type="ECO:0000256" key="1">
    <source>
        <dbReference type="SAM" id="MobiDB-lite"/>
    </source>
</evidence>
<reference evidence="5" key="2">
    <citation type="journal article" date="2019" name="Int. J. Syst. Evol. Microbiol.">
        <title>The Global Catalogue of Microorganisms (GCM) 10K type strain sequencing project: providing services to taxonomists for standard genome sequencing and annotation.</title>
        <authorList>
            <consortium name="The Broad Institute Genomics Platform"/>
            <consortium name="The Broad Institute Genome Sequencing Center for Infectious Disease"/>
            <person name="Wu L."/>
            <person name="Ma J."/>
        </authorList>
    </citation>
    <scope>NUCLEOTIDE SEQUENCE [LARGE SCALE GENOMIC DNA]</scope>
    <source>
        <strain evidence="5">NBRC 107715</strain>
    </source>
</reference>
<accession>A0A512IX63</accession>
<protein>
    <submittedName>
        <fullName evidence="2">Uncharacterized protein</fullName>
    </submittedName>
</protein>
<organism evidence="2 4">
    <name type="scientific">Methylobacterium oxalidis</name>
    <dbReference type="NCBI Taxonomy" id="944322"/>
    <lineage>
        <taxon>Bacteria</taxon>
        <taxon>Pseudomonadati</taxon>
        <taxon>Pseudomonadota</taxon>
        <taxon>Alphaproteobacteria</taxon>
        <taxon>Hyphomicrobiales</taxon>
        <taxon>Methylobacteriaceae</taxon>
        <taxon>Methylobacterium</taxon>
    </lineage>
</organism>
<sequence>MQGSARPAAQDGWFTNAGWASYCDLKGAGLAPRVSMGKEGGSSDAENEMQGTRVSSILSQERQQRDAKLEEVRRLDELNPEEPHRMTHEATTHVARLRAYIAQGRVRALEAGAHPHKPCGEPRYPGGD</sequence>
<evidence type="ECO:0000313" key="5">
    <source>
        <dbReference type="Proteomes" id="UP001156856"/>
    </source>
</evidence>